<dbReference type="CDD" id="cd02440">
    <property type="entry name" value="AdoMet_MTases"/>
    <property type="match status" value="1"/>
</dbReference>
<name>A0A1G2T5X3_9BACT</name>
<dbReference type="Pfam" id="PF01817">
    <property type="entry name" value="CM_2"/>
    <property type="match status" value="1"/>
</dbReference>
<dbReference type="SMART" id="SM00830">
    <property type="entry name" value="CM_2"/>
    <property type="match status" value="1"/>
</dbReference>
<sequence>MHKLLNLSQLGGRLAKVDMMLMALLKRRMDLALQVGEYKISKAEKIFRAKIESKRLAQVRIWARKNKMNPHFAETVLYTIIGESCKQQMIQLQNITSRKKKKGKTPAVESEWQKSLDRNLLVLAKRWSKTYDTDYDKAFFATHDYLAFENEVLEQELRKLSNRYVFLDLGCATGRLTFQFAGRFERVIGYDVSQDMIEKAKKRANDFGVKNASFGVVDIQKGIPEPDNSVSFAVMNLGTASDIREISGVLKEIGRVLVPHGRFLLSFYNVEALRYRWDFIPWSTGLAAELNSIDECLDVHLGNRTLSVYAKPYSVSEISDLVRGKITIDEIQTYPTLSAILPNDLFENQPEVQKSIMMMDKQLADSTLNGGAYIVVTGQKTG</sequence>
<dbReference type="EMBL" id="MHVL01000040">
    <property type="protein sequence ID" value="OHA92697.1"/>
    <property type="molecule type" value="Genomic_DNA"/>
</dbReference>
<evidence type="ECO:0000313" key="2">
    <source>
        <dbReference type="EMBL" id="OHA92697.1"/>
    </source>
</evidence>
<dbReference type="GO" id="GO:0008168">
    <property type="term" value="F:methyltransferase activity"/>
    <property type="evidence" value="ECO:0007669"/>
    <property type="project" value="TreeGrafter"/>
</dbReference>
<dbReference type="SUPFAM" id="SSF48600">
    <property type="entry name" value="Chorismate mutase II"/>
    <property type="match status" value="1"/>
</dbReference>
<dbReference type="InterPro" id="IPR029063">
    <property type="entry name" value="SAM-dependent_MTases_sf"/>
</dbReference>
<dbReference type="PROSITE" id="PS51168">
    <property type="entry name" value="CHORISMATE_MUT_2"/>
    <property type="match status" value="1"/>
</dbReference>
<dbReference type="InterPro" id="IPR036979">
    <property type="entry name" value="CM_dom_sf"/>
</dbReference>
<dbReference type="InterPro" id="IPR050508">
    <property type="entry name" value="Methyltransf_Superfamily"/>
</dbReference>
<dbReference type="Gene3D" id="1.20.59.10">
    <property type="entry name" value="Chorismate mutase"/>
    <property type="match status" value="1"/>
</dbReference>
<dbReference type="GO" id="GO:0046417">
    <property type="term" value="P:chorismate metabolic process"/>
    <property type="evidence" value="ECO:0007669"/>
    <property type="project" value="InterPro"/>
</dbReference>
<dbReference type="Gene3D" id="3.40.50.150">
    <property type="entry name" value="Vaccinia Virus protein VP39"/>
    <property type="match status" value="1"/>
</dbReference>
<dbReference type="InterPro" id="IPR002701">
    <property type="entry name" value="CM_II_prokaryot"/>
</dbReference>
<comment type="caution">
    <text evidence="2">The sequence shown here is derived from an EMBL/GenBank/DDBJ whole genome shotgun (WGS) entry which is preliminary data.</text>
</comment>
<proteinExistence type="predicted"/>
<dbReference type="InterPro" id="IPR025714">
    <property type="entry name" value="Methyltranfer_dom"/>
</dbReference>
<dbReference type="Proteomes" id="UP000179264">
    <property type="component" value="Unassembled WGS sequence"/>
</dbReference>
<dbReference type="InterPro" id="IPR036263">
    <property type="entry name" value="Chorismate_II_sf"/>
</dbReference>
<reference evidence="2 3" key="1">
    <citation type="journal article" date="2016" name="Nat. Commun.">
        <title>Thousands of microbial genomes shed light on interconnected biogeochemical processes in an aquifer system.</title>
        <authorList>
            <person name="Anantharaman K."/>
            <person name="Brown C.T."/>
            <person name="Hug L.A."/>
            <person name="Sharon I."/>
            <person name="Castelle C.J."/>
            <person name="Probst A.J."/>
            <person name="Thomas B.C."/>
            <person name="Singh A."/>
            <person name="Wilkins M.J."/>
            <person name="Karaoz U."/>
            <person name="Brodie E.L."/>
            <person name="Williams K.H."/>
            <person name="Hubbard S.S."/>
            <person name="Banfield J.F."/>
        </authorList>
    </citation>
    <scope>NUCLEOTIDE SEQUENCE [LARGE SCALE GENOMIC DNA]</scope>
</reference>
<dbReference type="GO" id="GO:0004106">
    <property type="term" value="F:chorismate mutase activity"/>
    <property type="evidence" value="ECO:0007669"/>
    <property type="project" value="InterPro"/>
</dbReference>
<feature type="domain" description="Chorismate mutase" evidence="1">
    <location>
        <begin position="1"/>
        <end position="92"/>
    </location>
</feature>
<evidence type="ECO:0000259" key="1">
    <source>
        <dbReference type="PROSITE" id="PS51168"/>
    </source>
</evidence>
<dbReference type="AlphaFoldDB" id="A0A1G2T5X3"/>
<dbReference type="SUPFAM" id="SSF53335">
    <property type="entry name" value="S-adenosyl-L-methionine-dependent methyltransferases"/>
    <property type="match status" value="1"/>
</dbReference>
<accession>A0A1G2T5X3</accession>
<evidence type="ECO:0000313" key="3">
    <source>
        <dbReference type="Proteomes" id="UP000179264"/>
    </source>
</evidence>
<protein>
    <recommendedName>
        <fullName evidence="1">Chorismate mutase domain-containing protein</fullName>
    </recommendedName>
</protein>
<dbReference type="PANTHER" id="PTHR42912">
    <property type="entry name" value="METHYLTRANSFERASE"/>
    <property type="match status" value="1"/>
</dbReference>
<gene>
    <name evidence="2" type="ORF">A2W58_01240</name>
</gene>
<dbReference type="Pfam" id="PF13847">
    <property type="entry name" value="Methyltransf_31"/>
    <property type="match status" value="1"/>
</dbReference>
<organism evidence="2 3">
    <name type="scientific">Candidatus Zambryskibacteria bacterium RIFCSPHIGHO2_02_38_10.5</name>
    <dbReference type="NCBI Taxonomy" id="1802742"/>
    <lineage>
        <taxon>Bacteria</taxon>
        <taxon>Candidatus Zambryskiibacteriota</taxon>
    </lineage>
</organism>